<keyword evidence="1" id="KW-1133">Transmembrane helix</keyword>
<dbReference type="EnsemblMetazoa" id="XM_022809088">
    <property type="protein sequence ID" value="XP_022664823"/>
    <property type="gene ID" value="LOC111251936"/>
</dbReference>
<protein>
    <submittedName>
        <fullName evidence="2">Uncharacterized protein</fullName>
    </submittedName>
</protein>
<evidence type="ECO:0000313" key="3">
    <source>
        <dbReference type="Proteomes" id="UP000594260"/>
    </source>
</evidence>
<dbReference type="AlphaFoldDB" id="A0A7M7MBT6"/>
<dbReference type="RefSeq" id="XP_022664823.1">
    <property type="nucleotide sequence ID" value="XM_022809088.1"/>
</dbReference>
<dbReference type="OrthoDB" id="10408976at2759"/>
<sequence>MCSMIEPEVSLVEAFDSHTPPHDHYHHRSCPKTFGALGVLKGRRRNSCSLQDAGRGAGSHDAEEGEVLMRPTDKTPLVVDSDAEEWTSSGSCVAYYSPTVMSSLFVVSLCFTLGGAFLLFFSENIFTVLWPSIGLVIIGSSLTVLTVMPGAGRWMVKQIQFIKSSTKMCWRNNLCREYVRDFKKNTADIIRMESNDES</sequence>
<accession>A0A7M7MBT6</accession>
<evidence type="ECO:0000313" key="2">
    <source>
        <dbReference type="EnsemblMetazoa" id="XP_022664823"/>
    </source>
</evidence>
<name>A0A7M7MBT6_VARDE</name>
<keyword evidence="1" id="KW-0812">Transmembrane</keyword>
<organism evidence="2 3">
    <name type="scientific">Varroa destructor</name>
    <name type="common">Honeybee mite</name>
    <dbReference type="NCBI Taxonomy" id="109461"/>
    <lineage>
        <taxon>Eukaryota</taxon>
        <taxon>Metazoa</taxon>
        <taxon>Ecdysozoa</taxon>
        <taxon>Arthropoda</taxon>
        <taxon>Chelicerata</taxon>
        <taxon>Arachnida</taxon>
        <taxon>Acari</taxon>
        <taxon>Parasitiformes</taxon>
        <taxon>Mesostigmata</taxon>
        <taxon>Gamasina</taxon>
        <taxon>Dermanyssoidea</taxon>
        <taxon>Varroidae</taxon>
        <taxon>Varroa</taxon>
    </lineage>
</organism>
<dbReference type="Proteomes" id="UP000594260">
    <property type="component" value="Unplaced"/>
</dbReference>
<dbReference type="GeneID" id="111251936"/>
<feature type="transmembrane region" description="Helical" evidence="1">
    <location>
        <begin position="128"/>
        <end position="148"/>
    </location>
</feature>
<evidence type="ECO:0000256" key="1">
    <source>
        <dbReference type="SAM" id="Phobius"/>
    </source>
</evidence>
<feature type="transmembrane region" description="Helical" evidence="1">
    <location>
        <begin position="104"/>
        <end position="122"/>
    </location>
</feature>
<dbReference type="InParanoid" id="A0A7M7MBT6"/>
<dbReference type="KEGG" id="vde:111251936"/>
<keyword evidence="1" id="KW-0472">Membrane</keyword>
<proteinExistence type="predicted"/>
<keyword evidence="3" id="KW-1185">Reference proteome</keyword>
<reference evidence="2" key="1">
    <citation type="submission" date="2021-01" db="UniProtKB">
        <authorList>
            <consortium name="EnsemblMetazoa"/>
        </authorList>
    </citation>
    <scope>IDENTIFICATION</scope>
</reference>